<dbReference type="PROSITE" id="PS00061">
    <property type="entry name" value="ADH_SHORT"/>
    <property type="match status" value="1"/>
</dbReference>
<keyword evidence="2" id="KW-0560">Oxidoreductase</keyword>
<feature type="domain" description="Ketoreductase" evidence="4">
    <location>
        <begin position="6"/>
        <end position="202"/>
    </location>
</feature>
<dbReference type="EMBL" id="FNWO01000011">
    <property type="protein sequence ID" value="SEH50134.1"/>
    <property type="molecule type" value="Genomic_DNA"/>
</dbReference>
<gene>
    <name evidence="5" type="ORF">SAMN04244559_02672</name>
</gene>
<comment type="similarity">
    <text evidence="1 3">Belongs to the short-chain dehydrogenases/reductases (SDR) family.</text>
</comment>
<dbReference type="OrthoDB" id="9795647at2"/>
<dbReference type="Pfam" id="PF00106">
    <property type="entry name" value="adh_short"/>
    <property type="match status" value="1"/>
</dbReference>
<dbReference type="SMART" id="SM00822">
    <property type="entry name" value="PKS_KR"/>
    <property type="match status" value="1"/>
</dbReference>
<accession>A0A1H6IKT7</accession>
<dbReference type="InterPro" id="IPR057326">
    <property type="entry name" value="KR_dom"/>
</dbReference>
<evidence type="ECO:0000313" key="5">
    <source>
        <dbReference type="EMBL" id="SEH50134.1"/>
    </source>
</evidence>
<protein>
    <submittedName>
        <fullName evidence="5">NAD(P)-dependent dehydrogenase, short-chain alcohol dehydrogenase family</fullName>
    </submittedName>
</protein>
<evidence type="ECO:0000259" key="4">
    <source>
        <dbReference type="SMART" id="SM00822"/>
    </source>
</evidence>
<sequence>MRIRDSVFIVTGGGSGLGAAAARMIVAGGGRVVIADINAAAGTAIAAALGDAARFVTTDVADEASAARAIETARVAFGGLHGLINCAGICPGEKVVGRDGPHALETFSRAVSVNLIGTFNMVRLAAAAISAGEPNEQGERGVIINTASIAAFDGQIGQAAYAASKGGVIGMTLPIARELARHGIRVMTIAPGIFATPMVQAMPQEVQDSLGRLVPFPSRLGDPAEFADLCRAIIGNVMLNGEVIRLDGAIRMAAK</sequence>
<name>A0A1H6IKT7_MAGFU</name>
<proteinExistence type="inferred from homology"/>
<reference evidence="6" key="1">
    <citation type="submission" date="2016-10" db="EMBL/GenBank/DDBJ databases">
        <authorList>
            <person name="Varghese N."/>
            <person name="Submissions S."/>
        </authorList>
    </citation>
    <scope>NUCLEOTIDE SEQUENCE [LARGE SCALE GENOMIC DNA]</scope>
    <source>
        <strain evidence="6">DSM 13234</strain>
    </source>
</reference>
<dbReference type="PANTHER" id="PTHR43658">
    <property type="entry name" value="SHORT-CHAIN DEHYDROGENASE/REDUCTASE"/>
    <property type="match status" value="1"/>
</dbReference>
<dbReference type="RefSeq" id="WP_074769377.1">
    <property type="nucleotide sequence ID" value="NZ_FNWO01000011.1"/>
</dbReference>
<evidence type="ECO:0000256" key="2">
    <source>
        <dbReference type="ARBA" id="ARBA00023002"/>
    </source>
</evidence>
<organism evidence="5 6">
    <name type="scientific">Magnetospirillum fulvum</name>
    <name type="common">Rhodospirillum fulvum</name>
    <dbReference type="NCBI Taxonomy" id="1082"/>
    <lineage>
        <taxon>Bacteria</taxon>
        <taxon>Pseudomonadati</taxon>
        <taxon>Pseudomonadota</taxon>
        <taxon>Alphaproteobacteria</taxon>
        <taxon>Rhodospirillales</taxon>
        <taxon>Rhodospirillaceae</taxon>
        <taxon>Magnetospirillum</taxon>
    </lineage>
</organism>
<evidence type="ECO:0000313" key="6">
    <source>
        <dbReference type="Proteomes" id="UP000182983"/>
    </source>
</evidence>
<dbReference type="Gene3D" id="3.40.50.720">
    <property type="entry name" value="NAD(P)-binding Rossmann-like Domain"/>
    <property type="match status" value="1"/>
</dbReference>
<dbReference type="InterPro" id="IPR036291">
    <property type="entry name" value="NAD(P)-bd_dom_sf"/>
</dbReference>
<dbReference type="AlphaFoldDB" id="A0A1H6IKT7"/>
<dbReference type="InterPro" id="IPR020904">
    <property type="entry name" value="Sc_DH/Rdtase_CS"/>
</dbReference>
<keyword evidence="6" id="KW-1185">Reference proteome</keyword>
<evidence type="ECO:0000256" key="3">
    <source>
        <dbReference type="RuleBase" id="RU000363"/>
    </source>
</evidence>
<dbReference type="SUPFAM" id="SSF51735">
    <property type="entry name" value="NAD(P)-binding Rossmann-fold domains"/>
    <property type="match status" value="1"/>
</dbReference>
<dbReference type="PRINTS" id="PR00080">
    <property type="entry name" value="SDRFAMILY"/>
</dbReference>
<dbReference type="GO" id="GO:0016491">
    <property type="term" value="F:oxidoreductase activity"/>
    <property type="evidence" value="ECO:0007669"/>
    <property type="project" value="UniProtKB-KW"/>
</dbReference>
<dbReference type="PRINTS" id="PR00081">
    <property type="entry name" value="GDHRDH"/>
</dbReference>
<evidence type="ECO:0000256" key="1">
    <source>
        <dbReference type="ARBA" id="ARBA00006484"/>
    </source>
</evidence>
<dbReference type="FunFam" id="3.40.50.720:FF:000215">
    <property type="entry name" value="3-hydroxyacyl-CoA dehydrogenase type-2"/>
    <property type="match status" value="1"/>
</dbReference>
<dbReference type="PANTHER" id="PTHR43658:SF8">
    <property type="entry name" value="17-BETA-HYDROXYSTEROID DEHYDROGENASE 14-RELATED"/>
    <property type="match status" value="1"/>
</dbReference>
<dbReference type="InterPro" id="IPR002347">
    <property type="entry name" value="SDR_fam"/>
</dbReference>
<dbReference type="Proteomes" id="UP000182983">
    <property type="component" value="Unassembled WGS sequence"/>
</dbReference>